<organism evidence="1 2">
    <name type="scientific">Aspergillus sydowii CBS 593.65</name>
    <dbReference type="NCBI Taxonomy" id="1036612"/>
    <lineage>
        <taxon>Eukaryota</taxon>
        <taxon>Fungi</taxon>
        <taxon>Dikarya</taxon>
        <taxon>Ascomycota</taxon>
        <taxon>Pezizomycotina</taxon>
        <taxon>Eurotiomycetes</taxon>
        <taxon>Eurotiomycetidae</taxon>
        <taxon>Eurotiales</taxon>
        <taxon>Aspergillaceae</taxon>
        <taxon>Aspergillus</taxon>
        <taxon>Aspergillus subgen. Nidulantes</taxon>
    </lineage>
</organism>
<gene>
    <name evidence="1" type="ORF">ASPSYDRAFT_63712</name>
</gene>
<dbReference type="OrthoDB" id="3707757at2759"/>
<dbReference type="Proteomes" id="UP000184356">
    <property type="component" value="Unassembled WGS sequence"/>
</dbReference>
<accession>A0A1L9TX55</accession>
<dbReference type="EMBL" id="KV878582">
    <property type="protein sequence ID" value="OJJ63972.1"/>
    <property type="molecule type" value="Genomic_DNA"/>
</dbReference>
<evidence type="ECO:0000313" key="1">
    <source>
        <dbReference type="EMBL" id="OJJ63972.1"/>
    </source>
</evidence>
<proteinExistence type="predicted"/>
<dbReference type="Gene3D" id="1.20.1290.10">
    <property type="entry name" value="AhpD-like"/>
    <property type="match status" value="1"/>
</dbReference>
<evidence type="ECO:0008006" key="3">
    <source>
        <dbReference type="Google" id="ProtNLM"/>
    </source>
</evidence>
<dbReference type="RefSeq" id="XP_040707778.1">
    <property type="nucleotide sequence ID" value="XM_040850247.1"/>
</dbReference>
<dbReference type="InterPro" id="IPR052999">
    <property type="entry name" value="PTS1_Protein"/>
</dbReference>
<dbReference type="InterPro" id="IPR029032">
    <property type="entry name" value="AhpD-like"/>
</dbReference>
<evidence type="ECO:0000313" key="2">
    <source>
        <dbReference type="Proteomes" id="UP000184356"/>
    </source>
</evidence>
<reference evidence="2" key="1">
    <citation type="journal article" date="2017" name="Genome Biol.">
        <title>Comparative genomics reveals high biological diversity and specific adaptations in the industrially and medically important fungal genus Aspergillus.</title>
        <authorList>
            <person name="de Vries R.P."/>
            <person name="Riley R."/>
            <person name="Wiebenga A."/>
            <person name="Aguilar-Osorio G."/>
            <person name="Amillis S."/>
            <person name="Uchima C.A."/>
            <person name="Anderluh G."/>
            <person name="Asadollahi M."/>
            <person name="Askin M."/>
            <person name="Barry K."/>
            <person name="Battaglia E."/>
            <person name="Bayram O."/>
            <person name="Benocci T."/>
            <person name="Braus-Stromeyer S.A."/>
            <person name="Caldana C."/>
            <person name="Canovas D."/>
            <person name="Cerqueira G.C."/>
            <person name="Chen F."/>
            <person name="Chen W."/>
            <person name="Choi C."/>
            <person name="Clum A."/>
            <person name="Dos Santos R.A."/>
            <person name="Damasio A.R."/>
            <person name="Diallinas G."/>
            <person name="Emri T."/>
            <person name="Fekete E."/>
            <person name="Flipphi M."/>
            <person name="Freyberg S."/>
            <person name="Gallo A."/>
            <person name="Gournas C."/>
            <person name="Habgood R."/>
            <person name="Hainaut M."/>
            <person name="Harispe M.L."/>
            <person name="Henrissat B."/>
            <person name="Hilden K.S."/>
            <person name="Hope R."/>
            <person name="Hossain A."/>
            <person name="Karabika E."/>
            <person name="Karaffa L."/>
            <person name="Karanyi Z."/>
            <person name="Krasevec N."/>
            <person name="Kuo A."/>
            <person name="Kusch H."/>
            <person name="LaButti K."/>
            <person name="Lagendijk E.L."/>
            <person name="Lapidus A."/>
            <person name="Levasseur A."/>
            <person name="Lindquist E."/>
            <person name="Lipzen A."/>
            <person name="Logrieco A.F."/>
            <person name="MacCabe A."/>
            <person name="Maekelae M.R."/>
            <person name="Malavazi I."/>
            <person name="Melin P."/>
            <person name="Meyer V."/>
            <person name="Mielnichuk N."/>
            <person name="Miskei M."/>
            <person name="Molnar A.P."/>
            <person name="Mule G."/>
            <person name="Ngan C.Y."/>
            <person name="Orejas M."/>
            <person name="Orosz E."/>
            <person name="Ouedraogo J.P."/>
            <person name="Overkamp K.M."/>
            <person name="Park H.-S."/>
            <person name="Perrone G."/>
            <person name="Piumi F."/>
            <person name="Punt P.J."/>
            <person name="Ram A.F."/>
            <person name="Ramon A."/>
            <person name="Rauscher S."/>
            <person name="Record E."/>
            <person name="Riano-Pachon D.M."/>
            <person name="Robert V."/>
            <person name="Roehrig J."/>
            <person name="Ruller R."/>
            <person name="Salamov A."/>
            <person name="Salih N.S."/>
            <person name="Samson R.A."/>
            <person name="Sandor E."/>
            <person name="Sanguinetti M."/>
            <person name="Schuetze T."/>
            <person name="Sepcic K."/>
            <person name="Shelest E."/>
            <person name="Sherlock G."/>
            <person name="Sophianopoulou V."/>
            <person name="Squina F.M."/>
            <person name="Sun H."/>
            <person name="Susca A."/>
            <person name="Todd R.B."/>
            <person name="Tsang A."/>
            <person name="Unkles S.E."/>
            <person name="van de Wiele N."/>
            <person name="van Rossen-Uffink D."/>
            <person name="Oliveira J.V."/>
            <person name="Vesth T.C."/>
            <person name="Visser J."/>
            <person name="Yu J.-H."/>
            <person name="Zhou M."/>
            <person name="Andersen M.R."/>
            <person name="Archer D.B."/>
            <person name="Baker S.E."/>
            <person name="Benoit I."/>
            <person name="Brakhage A.A."/>
            <person name="Braus G.H."/>
            <person name="Fischer R."/>
            <person name="Frisvad J.C."/>
            <person name="Goldman G.H."/>
            <person name="Houbraken J."/>
            <person name="Oakley B."/>
            <person name="Pocsi I."/>
            <person name="Scazzocchio C."/>
            <person name="Seiboth B."/>
            <person name="vanKuyk P.A."/>
            <person name="Wortman J."/>
            <person name="Dyer P.S."/>
            <person name="Grigoriev I.V."/>
        </authorList>
    </citation>
    <scope>NUCLEOTIDE SEQUENCE [LARGE SCALE GENOMIC DNA]</scope>
    <source>
        <strain evidence="2">CBS 593.65</strain>
    </source>
</reference>
<dbReference type="VEuPathDB" id="FungiDB:ASPSYDRAFT_63712"/>
<protein>
    <recommendedName>
        <fullName evidence="3">Carboxymuconolactone decarboxylase-like domain-containing protein</fullName>
    </recommendedName>
</protein>
<sequence>MTDFANKYTNANIAQDAAAYDRELFLRLHATLSNLVPSESLATAIITVILCAQARGDTVVWLFRDVTKDKSQSEIRNVFTFLREAITLVVPFVGLPNTMPACFGLVGELKTQGIENVDGKRRLKLDEFDYTSRGQDTVAAIYRGVGNSEIRQMVQQYFPEMCLAYYGRTTIWGYLVGSSPVFELQHAEILVAAAIAGLGAVRQVRSHVKCAISVGNSVGLVAAVVDTAKQVSGWNGRPLPGEIDIAQLAGELKT</sequence>
<dbReference type="SUPFAM" id="SSF69118">
    <property type="entry name" value="AhpD-like"/>
    <property type="match status" value="1"/>
</dbReference>
<dbReference type="AlphaFoldDB" id="A0A1L9TX55"/>
<dbReference type="GeneID" id="63766320"/>
<name>A0A1L9TX55_9EURO</name>
<keyword evidence="2" id="KW-1185">Reference proteome</keyword>
<dbReference type="PANTHER" id="PTHR28180">
    <property type="entry name" value="CONSERVED MITOCHONDRIAL PROTEIN-RELATED"/>
    <property type="match status" value="1"/>
</dbReference>